<gene>
    <name evidence="1" type="ORF">AAAT04_10870</name>
</gene>
<dbReference type="EMBL" id="JBBNFM010000008">
    <property type="protein sequence ID" value="MEQ2454541.1"/>
    <property type="molecule type" value="Genomic_DNA"/>
</dbReference>
<proteinExistence type="predicted"/>
<dbReference type="RefSeq" id="WP_349116112.1">
    <property type="nucleotide sequence ID" value="NZ_JBBNFM010000008.1"/>
</dbReference>
<sequence>STAQHSTAQHSTAQHSTARLNSAFLYAINIERQLKTWNRIMEDYPVPGLSAFVSTRSKKKKLEGETI</sequence>
<keyword evidence="2" id="KW-1185">Reference proteome</keyword>
<organism evidence="1 2">
    <name type="scientific">Coprococcus ammoniilyticus</name>
    <dbReference type="NCBI Taxonomy" id="2981785"/>
    <lineage>
        <taxon>Bacteria</taxon>
        <taxon>Bacillati</taxon>
        <taxon>Bacillota</taxon>
        <taxon>Clostridia</taxon>
        <taxon>Lachnospirales</taxon>
        <taxon>Lachnospiraceae</taxon>
        <taxon>Coprococcus</taxon>
    </lineage>
</organism>
<evidence type="ECO:0000313" key="1">
    <source>
        <dbReference type="EMBL" id="MEQ2454541.1"/>
    </source>
</evidence>
<comment type="caution">
    <text evidence="1">The sequence shown here is derived from an EMBL/GenBank/DDBJ whole genome shotgun (WGS) entry which is preliminary data.</text>
</comment>
<accession>A0ABV1EIX6</accession>
<protein>
    <recommendedName>
        <fullName evidence="3">Transposase</fullName>
    </recommendedName>
</protein>
<dbReference type="Proteomes" id="UP001482186">
    <property type="component" value="Unassembled WGS sequence"/>
</dbReference>
<feature type="non-terminal residue" evidence="1">
    <location>
        <position position="1"/>
    </location>
</feature>
<reference evidence="1 2" key="1">
    <citation type="submission" date="2024-04" db="EMBL/GenBank/DDBJ databases">
        <title>Human intestinal bacterial collection.</title>
        <authorList>
            <person name="Pauvert C."/>
            <person name="Hitch T.C.A."/>
            <person name="Clavel T."/>
        </authorList>
    </citation>
    <scope>NUCLEOTIDE SEQUENCE [LARGE SCALE GENOMIC DNA]</scope>
    <source>
        <strain evidence="1 2">CLA-AA-H141</strain>
    </source>
</reference>
<evidence type="ECO:0000313" key="2">
    <source>
        <dbReference type="Proteomes" id="UP001482186"/>
    </source>
</evidence>
<name>A0ABV1EIX6_9FIRM</name>
<evidence type="ECO:0008006" key="3">
    <source>
        <dbReference type="Google" id="ProtNLM"/>
    </source>
</evidence>